<feature type="compositionally biased region" description="Basic and acidic residues" evidence="1">
    <location>
        <begin position="222"/>
        <end position="243"/>
    </location>
</feature>
<dbReference type="Proteomes" id="UP000325785">
    <property type="component" value="Chromosome"/>
</dbReference>
<dbReference type="GO" id="GO:0004064">
    <property type="term" value="F:arylesterase activity"/>
    <property type="evidence" value="ECO:0007669"/>
    <property type="project" value="UniProtKB-EC"/>
</dbReference>
<dbReference type="InterPro" id="IPR036388">
    <property type="entry name" value="WH-like_DNA-bd_sf"/>
</dbReference>
<evidence type="ECO:0000313" key="3">
    <source>
        <dbReference type="EMBL" id="QEW27096.1"/>
    </source>
</evidence>
<dbReference type="Pfam" id="PF00561">
    <property type="entry name" value="Abhydrolase_1"/>
    <property type="match status" value="1"/>
</dbReference>
<dbReference type="SUPFAM" id="SSF46894">
    <property type="entry name" value="C-terminal effector domain of the bipartite response regulators"/>
    <property type="match status" value="1"/>
</dbReference>
<dbReference type="AlphaFoldDB" id="A0A5P3AE86"/>
<sequence length="535" mass="60647">MSNWPTLIVRHEWVEAFRPDAGRIGLSERDTEVEQDLEISLFGELQVSRRGERTSLPASKKARALLAFLVTTGRPHRRERLCELFWDLPDDPKAALRWSLSKLRKVVDTPERLRIIADRERVWFDAEGAVIDLRDLYTALRRPEAEFSVAELERMAADLDMTLLDGLDGAGDEGFEGWLTSEREDARAAQVEVLRRLATHESMPALKAKKWRRLWREADPDAAEEYDRKQAQPRKTASEDTPRGPKPSPKRRALRAQRIGFCEVPDGTKIAYATIGSGPPLLKAANWLNHLEFDWDSPIWGKTFGTIARTRTFIRYDERGSGLSDWDVKELTFDAFVEDLEAVADCLGLERFPLLGISQGCAVSVEYAVRHPERVSGLILVSGYAAGWRHLASEEEQARREAVLKLTEVGWGTDNPAYRHIFSQTFMPDASAEDLAWFDDFQRKTASPANAARFQEAFGQIDVRHRLKEVKVPTIVLHSRYDQRIPLEMGRALASGIPGAHFVPLESRNHILLDSEPAWQEGLKAVAQFMEETGI</sequence>
<feature type="region of interest" description="Disordered" evidence="1">
    <location>
        <begin position="222"/>
        <end position="253"/>
    </location>
</feature>
<dbReference type="InterPro" id="IPR000073">
    <property type="entry name" value="AB_hydrolase_1"/>
</dbReference>
<evidence type="ECO:0000313" key="4">
    <source>
        <dbReference type="Proteomes" id="UP000325785"/>
    </source>
</evidence>
<feature type="domain" description="AB hydrolase-1" evidence="2">
    <location>
        <begin position="308"/>
        <end position="513"/>
    </location>
</feature>
<dbReference type="KEGG" id="rid:RIdsm_02905"/>
<dbReference type="PANTHER" id="PTHR43433">
    <property type="entry name" value="HYDROLASE, ALPHA/BETA FOLD FAMILY PROTEIN"/>
    <property type="match status" value="1"/>
</dbReference>
<dbReference type="PANTHER" id="PTHR43433:SF5">
    <property type="entry name" value="AB HYDROLASE-1 DOMAIN-CONTAINING PROTEIN"/>
    <property type="match status" value="1"/>
</dbReference>
<evidence type="ECO:0000256" key="1">
    <source>
        <dbReference type="SAM" id="MobiDB-lite"/>
    </source>
</evidence>
<dbReference type="PRINTS" id="PR00111">
    <property type="entry name" value="ABHYDROLASE"/>
</dbReference>
<dbReference type="GO" id="GO:0003677">
    <property type="term" value="F:DNA binding"/>
    <property type="evidence" value="ECO:0007669"/>
    <property type="project" value="InterPro"/>
</dbReference>
<dbReference type="SUPFAM" id="SSF53474">
    <property type="entry name" value="alpha/beta-Hydrolases"/>
    <property type="match status" value="1"/>
</dbReference>
<dbReference type="InterPro" id="IPR050471">
    <property type="entry name" value="AB_hydrolase"/>
</dbReference>
<accession>A0A5P3AE86</accession>
<dbReference type="Gene3D" id="3.40.50.1820">
    <property type="entry name" value="alpha/beta hydrolase"/>
    <property type="match status" value="1"/>
</dbReference>
<proteinExistence type="predicted"/>
<organism evidence="3 4">
    <name type="scientific">Roseovarius indicus</name>
    <dbReference type="NCBI Taxonomy" id="540747"/>
    <lineage>
        <taxon>Bacteria</taxon>
        <taxon>Pseudomonadati</taxon>
        <taxon>Pseudomonadota</taxon>
        <taxon>Alphaproteobacteria</taxon>
        <taxon>Rhodobacterales</taxon>
        <taxon>Roseobacteraceae</taxon>
        <taxon>Roseovarius</taxon>
    </lineage>
</organism>
<protein>
    <submittedName>
        <fullName evidence="3">Arylesterase</fullName>
        <ecNumber evidence="3">3.1.1.2</ecNumber>
    </submittedName>
</protein>
<dbReference type="Gene3D" id="1.10.10.10">
    <property type="entry name" value="Winged helix-like DNA-binding domain superfamily/Winged helix DNA-binding domain"/>
    <property type="match status" value="1"/>
</dbReference>
<reference evidence="3 4" key="1">
    <citation type="submission" date="2018-08" db="EMBL/GenBank/DDBJ databases">
        <title>Genetic Globetrotter - A new plasmid hitch-hiking vast phylogenetic and geographic distances.</title>
        <authorList>
            <person name="Vollmers J."/>
            <person name="Petersen J."/>
        </authorList>
    </citation>
    <scope>NUCLEOTIDE SEQUENCE [LARGE SCALE GENOMIC DNA]</scope>
    <source>
        <strain evidence="3 4">DSM 26383</strain>
    </source>
</reference>
<dbReference type="InterPro" id="IPR016032">
    <property type="entry name" value="Sig_transdc_resp-reg_C-effctor"/>
</dbReference>
<dbReference type="EMBL" id="CP031598">
    <property type="protein sequence ID" value="QEW27096.1"/>
    <property type="molecule type" value="Genomic_DNA"/>
</dbReference>
<dbReference type="InterPro" id="IPR029058">
    <property type="entry name" value="AB_hydrolase_fold"/>
</dbReference>
<dbReference type="EC" id="3.1.1.2" evidence="3"/>
<gene>
    <name evidence="3" type="ORF">RIdsm_02905</name>
</gene>
<keyword evidence="3" id="KW-0378">Hydrolase</keyword>
<dbReference type="GO" id="GO:0006355">
    <property type="term" value="P:regulation of DNA-templated transcription"/>
    <property type="evidence" value="ECO:0007669"/>
    <property type="project" value="InterPro"/>
</dbReference>
<evidence type="ECO:0000259" key="2">
    <source>
        <dbReference type="Pfam" id="PF00561"/>
    </source>
</evidence>
<name>A0A5P3AE86_9RHOB</name>